<accession>A0A4V7I9Q6</accession>
<evidence type="ECO:0000313" key="2">
    <source>
        <dbReference type="Proteomes" id="UP000019091"/>
    </source>
</evidence>
<evidence type="ECO:0000313" key="1">
    <source>
        <dbReference type="EMBL" id="AHG81790.1"/>
    </source>
</evidence>
<name>A0A4V7I9Q6_BIBTR</name>
<protein>
    <submittedName>
        <fullName evidence="1">Uncharacterized protein</fullName>
    </submittedName>
</protein>
<gene>
    <name evidence="1" type="ORF">F542_10720</name>
</gene>
<dbReference type="KEGG" id="btre:F542_10720"/>
<dbReference type="Proteomes" id="UP000019091">
    <property type="component" value="Chromosome"/>
</dbReference>
<sequence length="40" mass="4645">MLNGRYSTRFLISCIEAMQNFRQKYTACSNKFLLLQAVLA</sequence>
<dbReference type="EMBL" id="CP006954">
    <property type="protein sequence ID" value="AHG81790.1"/>
    <property type="molecule type" value="Genomic_DNA"/>
</dbReference>
<proteinExistence type="predicted"/>
<organism evidence="1 2">
    <name type="scientific">Bibersteinia trehalosi USDA-ARS-USMARC-188</name>
    <dbReference type="NCBI Taxonomy" id="1263829"/>
    <lineage>
        <taxon>Bacteria</taxon>
        <taxon>Pseudomonadati</taxon>
        <taxon>Pseudomonadota</taxon>
        <taxon>Gammaproteobacteria</taxon>
        <taxon>Pasteurellales</taxon>
        <taxon>Pasteurellaceae</taxon>
        <taxon>Bibersteinia</taxon>
    </lineage>
</organism>
<dbReference type="AlphaFoldDB" id="A0A4V7I9Q6"/>
<reference evidence="1 2" key="1">
    <citation type="journal article" date="2014" name="Genome Announc.">
        <title>Complete Closed Genome Sequences of Three Bibersteinia trehalosi Nasopharyngeal Isolates from Cattle with Shipping Fever.</title>
        <authorList>
            <person name="Harhay G.P."/>
            <person name="McVey D.S."/>
            <person name="Koren S."/>
            <person name="Phillippy A.M."/>
            <person name="Bono J."/>
            <person name="Harhay D.M."/>
            <person name="Clawson M.L."/>
            <person name="Heaton M.P."/>
            <person name="Chitko-McKown C.G."/>
            <person name="Korlach J."/>
            <person name="Smith T.P."/>
        </authorList>
    </citation>
    <scope>NUCLEOTIDE SEQUENCE [LARGE SCALE GENOMIC DNA]</scope>
    <source>
        <strain evidence="1 2">USDA-ARS-USMARC-188</strain>
    </source>
</reference>